<evidence type="ECO:0000259" key="2">
    <source>
        <dbReference type="Pfam" id="PF03468"/>
    </source>
</evidence>
<feature type="compositionally biased region" description="Basic and acidic residues" evidence="1">
    <location>
        <begin position="562"/>
        <end position="582"/>
    </location>
</feature>
<name>A0AAV1E2D6_OLDCO</name>
<feature type="compositionally biased region" description="Polar residues" evidence="1">
    <location>
        <begin position="774"/>
        <end position="786"/>
    </location>
</feature>
<feature type="compositionally biased region" description="Basic and acidic residues" evidence="1">
    <location>
        <begin position="1"/>
        <end position="22"/>
    </location>
</feature>
<dbReference type="Proteomes" id="UP001161247">
    <property type="component" value="Chromosome 7"/>
</dbReference>
<reference evidence="3" key="1">
    <citation type="submission" date="2023-03" db="EMBL/GenBank/DDBJ databases">
        <authorList>
            <person name="Julca I."/>
        </authorList>
    </citation>
    <scope>NUCLEOTIDE SEQUENCE</scope>
</reference>
<feature type="domain" description="XS" evidence="2">
    <location>
        <begin position="904"/>
        <end position="1030"/>
    </location>
</feature>
<sequence>MLDLEDRERKMMRDQRYGDSRDYGAVNRRHWGNSSFRSPTSPRRPLPPSGRVRDRGGHSPPRSPRKRYHGDVEEERRGGEGGSLRRDYDSRRGDHWSRDNNIRRGDRRFSDHDYRSSSYGDKANSRGYDGNFNMGDRTHDRELDRTFGGGDSGDRGNVRAYNRSFSGDRGNDRGYDQNFSSRRNMDGNYSRGGDRISSNGSVVRARHYGNRERDLDDGQSQRMYQSGGNGEFSWRMYGAIERASSKFQSDQLLDETKNGLNSSFHHGVGSSRLGSDLNYDYHNGKFFDKSCDGNLMTRDSGRERNYASSSYPINTSFPTRTSCHVDATESASRYSSGHLEKDDARDFHNELNVGKLATPGLVRRDSLATESYKDKLPYSSTGIDYTISSSRLKGFDPVARGSFKENFSSSIRDDHSVPSDSNRLRTGMLTNPTSYEAIDENLGTRSPMNHEARYGDFKSYSQSYLGNAEENHKDYNYPEGDNRVAGRGSMFTEIYRKSLLEEESSLQNNSRLVGVDPVGNKPDVSSHEGYSRGSRLLDHHPTSHGLSISGPDDTYPPFSTRNDMEDQQCKDLEQPKYGRESYRGPGSSRIEEPNHVDEVALSPRYHHGQSDILTSREYDPHLEDADGNSNDEFMRNASFSKASSLLKRKHAGSEFDDLRGMNYVPGDADEVWSSNGNSSIHSGRLRVRNSSVSGTISITSSSRFRRSGISGARDIKNRLGPVSQKLHVSQRLVKRSTRSLKKRLGPAAKNHHTLPWLKNLNAPNLTRIEEDTGGSPQEDSVENNDTPVKAEPPENSEDFKQLVKIAFFKFVKQLNETPAKRRKYTKQGTGGNLKCIICQSQEEFVSTESLATHAMTCQKLGLRSQHLGFHKALCALMGWKFGEFSDSAWSCEKLSDVENKALKEDLILWPPVVIIHNSTIGSRSPDQQVVVTVEELEGKLRDMGFGDKAKVYRGKPANQSVMVVEFAGTLSGLREAERLHKVFAESKHGRVEFLEFKSSSNPENVIEAESTLDNKLDNILYGYWGISEDLGKLDFDAKKRRLVKSKKEIADIAEAPIKA</sequence>
<feature type="region of interest" description="Disordered" evidence="1">
    <location>
        <begin position="766"/>
        <end position="795"/>
    </location>
</feature>
<evidence type="ECO:0000256" key="1">
    <source>
        <dbReference type="SAM" id="MobiDB-lite"/>
    </source>
</evidence>
<dbReference type="EMBL" id="OX459124">
    <property type="protein sequence ID" value="CAI9113133.1"/>
    <property type="molecule type" value="Genomic_DNA"/>
</dbReference>
<keyword evidence="4" id="KW-1185">Reference proteome</keyword>
<proteinExistence type="predicted"/>
<dbReference type="Pfam" id="PF03468">
    <property type="entry name" value="XS"/>
    <property type="match status" value="1"/>
</dbReference>
<dbReference type="GO" id="GO:0031047">
    <property type="term" value="P:regulatory ncRNA-mediated gene silencing"/>
    <property type="evidence" value="ECO:0007669"/>
    <property type="project" value="InterPro"/>
</dbReference>
<dbReference type="InterPro" id="IPR005380">
    <property type="entry name" value="XS_domain"/>
</dbReference>
<protein>
    <submittedName>
        <fullName evidence="3">OLC1v1013676C1</fullName>
    </submittedName>
</protein>
<organism evidence="3 4">
    <name type="scientific">Oldenlandia corymbosa var. corymbosa</name>
    <dbReference type="NCBI Taxonomy" id="529605"/>
    <lineage>
        <taxon>Eukaryota</taxon>
        <taxon>Viridiplantae</taxon>
        <taxon>Streptophyta</taxon>
        <taxon>Embryophyta</taxon>
        <taxon>Tracheophyta</taxon>
        <taxon>Spermatophyta</taxon>
        <taxon>Magnoliopsida</taxon>
        <taxon>eudicotyledons</taxon>
        <taxon>Gunneridae</taxon>
        <taxon>Pentapetalae</taxon>
        <taxon>asterids</taxon>
        <taxon>lamiids</taxon>
        <taxon>Gentianales</taxon>
        <taxon>Rubiaceae</taxon>
        <taxon>Rubioideae</taxon>
        <taxon>Spermacoceae</taxon>
        <taxon>Hedyotis-Oldenlandia complex</taxon>
        <taxon>Oldenlandia</taxon>
    </lineage>
</organism>
<dbReference type="Gene3D" id="3.30.70.2890">
    <property type="entry name" value="XS domain"/>
    <property type="match status" value="1"/>
</dbReference>
<evidence type="ECO:0000313" key="4">
    <source>
        <dbReference type="Proteomes" id="UP001161247"/>
    </source>
</evidence>
<dbReference type="PANTHER" id="PTHR46619:SF2">
    <property type="entry name" value="XS DOMAIN PROTEIN"/>
    <property type="match status" value="1"/>
</dbReference>
<accession>A0AAV1E2D6</accession>
<feature type="compositionally biased region" description="Basic and acidic residues" evidence="1">
    <location>
        <begin position="69"/>
        <end position="115"/>
    </location>
</feature>
<dbReference type="InterPro" id="IPR038588">
    <property type="entry name" value="XS_domain_sf"/>
</dbReference>
<feature type="region of interest" description="Disordered" evidence="1">
    <location>
        <begin position="1"/>
        <end position="199"/>
    </location>
</feature>
<gene>
    <name evidence="3" type="ORF">OLC1_LOCUS20194</name>
</gene>
<feature type="compositionally biased region" description="Basic and acidic residues" evidence="1">
    <location>
        <begin position="524"/>
        <end position="541"/>
    </location>
</feature>
<evidence type="ECO:0000313" key="3">
    <source>
        <dbReference type="EMBL" id="CAI9113133.1"/>
    </source>
</evidence>
<feature type="compositionally biased region" description="Basic and acidic residues" evidence="1">
    <location>
        <begin position="136"/>
        <end position="145"/>
    </location>
</feature>
<feature type="region of interest" description="Disordered" evidence="1">
    <location>
        <begin position="505"/>
        <end position="595"/>
    </location>
</feature>
<dbReference type="AlphaFoldDB" id="A0AAV1E2D6"/>
<dbReference type="PANTHER" id="PTHR46619">
    <property type="entry name" value="RNA RECOGNITION MOTIF XS DOMAIN PROTEIN-RELATED"/>
    <property type="match status" value="1"/>
</dbReference>